<dbReference type="CDD" id="cd16387">
    <property type="entry name" value="ParB_N_Srx"/>
    <property type="match status" value="1"/>
</dbReference>
<evidence type="ECO:0000313" key="3">
    <source>
        <dbReference type="Proteomes" id="UP000238338"/>
    </source>
</evidence>
<dbReference type="Pfam" id="PF02195">
    <property type="entry name" value="ParB_N"/>
    <property type="match status" value="1"/>
</dbReference>
<dbReference type="Gene3D" id="3.90.1530.10">
    <property type="entry name" value="Conserved hypothetical protein from pyrococcus furiosus pfu- 392566-001, ParB domain"/>
    <property type="match status" value="1"/>
</dbReference>
<organism evidence="2 3">
    <name type="scientific">Albidovulum denitrificans</name>
    <dbReference type="NCBI Taxonomy" id="404881"/>
    <lineage>
        <taxon>Bacteria</taxon>
        <taxon>Pseudomonadati</taxon>
        <taxon>Pseudomonadota</taxon>
        <taxon>Alphaproteobacteria</taxon>
        <taxon>Rhodobacterales</taxon>
        <taxon>Paracoccaceae</taxon>
        <taxon>Albidovulum</taxon>
    </lineage>
</organism>
<dbReference type="InterPro" id="IPR036086">
    <property type="entry name" value="ParB/Sulfiredoxin_sf"/>
</dbReference>
<dbReference type="Proteomes" id="UP000238338">
    <property type="component" value="Unassembled WGS sequence"/>
</dbReference>
<keyword evidence="3" id="KW-1185">Reference proteome</keyword>
<protein>
    <submittedName>
        <fullName evidence="2">ParB-like nuclease family protein</fullName>
    </submittedName>
</protein>
<dbReference type="RefSeq" id="WP_105516522.1">
    <property type="nucleotide sequence ID" value="NZ_PVEP01000015.1"/>
</dbReference>
<accession>A0A2S8RWE0</accession>
<dbReference type="SMART" id="SM00470">
    <property type="entry name" value="ParB"/>
    <property type="match status" value="1"/>
</dbReference>
<evidence type="ECO:0000259" key="1">
    <source>
        <dbReference type="SMART" id="SM00470"/>
    </source>
</evidence>
<comment type="caution">
    <text evidence="2">The sequence shown here is derived from an EMBL/GenBank/DDBJ whole genome shotgun (WGS) entry which is preliminary data.</text>
</comment>
<dbReference type="SUPFAM" id="SSF110849">
    <property type="entry name" value="ParB/Sulfiredoxin"/>
    <property type="match status" value="1"/>
</dbReference>
<reference evidence="2 3" key="1">
    <citation type="submission" date="2018-02" db="EMBL/GenBank/DDBJ databases">
        <title>Genomic Encyclopedia of Archaeal and Bacterial Type Strains, Phase II (KMG-II): from individual species to whole genera.</title>
        <authorList>
            <person name="Goeker M."/>
        </authorList>
    </citation>
    <scope>NUCLEOTIDE SEQUENCE [LARGE SCALE GENOMIC DNA]</scope>
    <source>
        <strain evidence="2 3">DSM 18921</strain>
    </source>
</reference>
<gene>
    <name evidence="2" type="ORF">LX70_03982</name>
</gene>
<evidence type="ECO:0000313" key="2">
    <source>
        <dbReference type="EMBL" id="PQV52876.1"/>
    </source>
</evidence>
<proteinExistence type="predicted"/>
<dbReference type="InterPro" id="IPR003115">
    <property type="entry name" value="ParB_N"/>
</dbReference>
<name>A0A2S8RWE0_9RHOB</name>
<dbReference type="OrthoDB" id="4545778at2"/>
<dbReference type="AlphaFoldDB" id="A0A2S8RWE0"/>
<feature type="domain" description="ParB-like N-terminal" evidence="1">
    <location>
        <begin position="29"/>
        <end position="122"/>
    </location>
</feature>
<dbReference type="EMBL" id="PVEP01000015">
    <property type="protein sequence ID" value="PQV52876.1"/>
    <property type="molecule type" value="Genomic_DNA"/>
</dbReference>
<sequence length="310" mass="33420">MSALRKVDIGNTAILPPDEVRAGAVPELRWVEIDDLRIDDSYQRPLAAANWTAIRKIAAQFSWSMFAPIVAAPIVGGQYALIDGQHRTHAAKICGFDRVPAMIVMTAEVGQAAAFAAINGNVVRMSAFHVYKAALAARVDWAVAAEAAVSAAGCRLMTYNPGSGIKPGDIASVNEVRRYIEGGYGHLVTLALEALRQMEHQRTDLYAASVLVPWFSVLRELGAAARDADLVAFCARQDLAKLQGQCLALSQTDDYRGRRPAEIFRTALMAIARKELCTNAPVPQLSGEAAMGARMAEVAAKERKAMRAVT</sequence>